<protein>
    <recommendedName>
        <fullName evidence="4">Phospholipid scramblase</fullName>
    </recommendedName>
</protein>
<sequence length="392" mass="43860">MFGFGGSKSEQQKPPKSIIKGGATELSIIEPKNDDDQEPSSSKTRRATGVPPSGNSIFNLSVPSFFGGAKTKTGSESPRNPRASVLSVISTSSLSDHKRPGGRHVRFLDRLSWRSISALNLQSPNMLIQPGNDGDTERFHRDFMQGLSDDPHYLPGFADLHYSKEIIVKETSCCVCSTQTAYQILNEYAKELYVVEKHVDGIGNACAKICFFKHIDVMRVGFTICIFNTTVNAKLLTFSRRSHWFAEQLDIVETFYSIEDAHVGRIEKTKDGFRLMDTKGTELFRVLRDKKKEENLGGTSSTLLVINCNTRQLAAKISYTKRSLVSKIFSMFIRPYKHVIRWSQELEVTVKAMLIGVLFLELHSDETFLDLPLGRDAVANIPSKHRNSSASV</sequence>
<evidence type="ECO:0000313" key="3">
    <source>
        <dbReference type="Proteomes" id="UP001642540"/>
    </source>
</evidence>
<feature type="region of interest" description="Disordered" evidence="1">
    <location>
        <begin position="1"/>
        <end position="56"/>
    </location>
</feature>
<comment type="caution">
    <text evidence="2">The sequence shown here is derived from an EMBL/GenBank/DDBJ whole genome shotgun (WGS) entry which is preliminary data.</text>
</comment>
<evidence type="ECO:0000256" key="1">
    <source>
        <dbReference type="SAM" id="MobiDB-lite"/>
    </source>
</evidence>
<accession>A0ABP1QDP8</accession>
<keyword evidence="3" id="KW-1185">Reference proteome</keyword>
<proteinExistence type="predicted"/>
<evidence type="ECO:0008006" key="4">
    <source>
        <dbReference type="Google" id="ProtNLM"/>
    </source>
</evidence>
<dbReference type="EMBL" id="CAXLJM020000031">
    <property type="protein sequence ID" value="CAL8099076.1"/>
    <property type="molecule type" value="Genomic_DNA"/>
</dbReference>
<name>A0ABP1QDP8_9HEXA</name>
<reference evidence="2 3" key="1">
    <citation type="submission" date="2024-08" db="EMBL/GenBank/DDBJ databases">
        <authorList>
            <person name="Cucini C."/>
            <person name="Frati F."/>
        </authorList>
    </citation>
    <scope>NUCLEOTIDE SEQUENCE [LARGE SCALE GENOMIC DNA]</scope>
</reference>
<organism evidence="2 3">
    <name type="scientific">Orchesella dallaii</name>
    <dbReference type="NCBI Taxonomy" id="48710"/>
    <lineage>
        <taxon>Eukaryota</taxon>
        <taxon>Metazoa</taxon>
        <taxon>Ecdysozoa</taxon>
        <taxon>Arthropoda</taxon>
        <taxon>Hexapoda</taxon>
        <taxon>Collembola</taxon>
        <taxon>Entomobryomorpha</taxon>
        <taxon>Entomobryoidea</taxon>
        <taxon>Orchesellidae</taxon>
        <taxon>Orchesellinae</taxon>
        <taxon>Orchesella</taxon>
    </lineage>
</organism>
<gene>
    <name evidence="2" type="ORF">ODALV1_LOCUS10137</name>
</gene>
<evidence type="ECO:0000313" key="2">
    <source>
        <dbReference type="EMBL" id="CAL8099076.1"/>
    </source>
</evidence>
<dbReference type="Proteomes" id="UP001642540">
    <property type="component" value="Unassembled WGS sequence"/>
</dbReference>